<keyword evidence="11 17" id="KW-1133">Transmembrane helix</keyword>
<feature type="compositionally biased region" description="Low complexity" evidence="16">
    <location>
        <begin position="540"/>
        <end position="571"/>
    </location>
</feature>
<evidence type="ECO:0000256" key="13">
    <source>
        <dbReference type="ARBA" id="ARBA00023136"/>
    </source>
</evidence>
<dbReference type="PANTHER" id="PTHR42878">
    <property type="entry name" value="TWO-COMPONENT HISTIDINE KINASE"/>
    <property type="match status" value="1"/>
</dbReference>
<dbReference type="Pfam" id="PF00672">
    <property type="entry name" value="HAMP"/>
    <property type="match status" value="1"/>
</dbReference>
<dbReference type="SUPFAM" id="SSF55874">
    <property type="entry name" value="ATPase domain of HSP90 chaperone/DNA topoisomerase II/histidine kinase"/>
    <property type="match status" value="1"/>
</dbReference>
<dbReference type="InterPro" id="IPR003660">
    <property type="entry name" value="HAMP_dom"/>
</dbReference>
<dbReference type="SMART" id="SM00387">
    <property type="entry name" value="HATPase_c"/>
    <property type="match status" value="1"/>
</dbReference>
<gene>
    <name evidence="20" type="ORF">AN277_0204390</name>
</gene>
<dbReference type="GO" id="GO:0000155">
    <property type="term" value="F:phosphorelay sensor kinase activity"/>
    <property type="evidence" value="ECO:0007669"/>
    <property type="project" value="InterPro"/>
</dbReference>
<evidence type="ECO:0000256" key="15">
    <source>
        <dbReference type="ARBA" id="ARBA00039401"/>
    </source>
</evidence>
<comment type="caution">
    <text evidence="20">The sequence shown here is derived from an EMBL/GenBank/DDBJ whole genome shotgun (WGS) entry which is preliminary data.</text>
</comment>
<dbReference type="SUPFAM" id="SSF47384">
    <property type="entry name" value="Homodimeric domain of signal transducing histidine kinase"/>
    <property type="match status" value="1"/>
</dbReference>
<keyword evidence="12" id="KW-0902">Two-component regulatory system</keyword>
<evidence type="ECO:0000256" key="6">
    <source>
        <dbReference type="ARBA" id="ARBA00022679"/>
    </source>
</evidence>
<comment type="subcellular location">
    <subcellularLocation>
        <location evidence="2">Cell membrane</location>
        <topology evidence="2">Multi-pass membrane protein</topology>
    </subcellularLocation>
</comment>
<dbReference type="RefSeq" id="WP_064725194.1">
    <property type="nucleotide sequence ID" value="NZ_LJBJ02000006.1"/>
</dbReference>
<feature type="domain" description="HAMP" evidence="19">
    <location>
        <begin position="235"/>
        <end position="287"/>
    </location>
</feature>
<dbReference type="NCBIfam" id="NF040691">
    <property type="entry name" value="MtrAB_MtrB"/>
    <property type="match status" value="1"/>
</dbReference>
<keyword evidence="21" id="KW-1185">Reference proteome</keyword>
<dbReference type="InterPro" id="IPR005467">
    <property type="entry name" value="His_kinase_dom"/>
</dbReference>
<dbReference type="EMBL" id="LJBJ02000006">
    <property type="protein sequence ID" value="OAX52212.1"/>
    <property type="molecule type" value="Genomic_DNA"/>
</dbReference>
<comment type="catalytic activity">
    <reaction evidence="1">
        <text>ATP + protein L-histidine = ADP + protein N-phospho-L-histidine.</text>
        <dbReference type="EC" id="2.7.13.3"/>
    </reaction>
</comment>
<evidence type="ECO:0000256" key="17">
    <source>
        <dbReference type="SAM" id="Phobius"/>
    </source>
</evidence>
<evidence type="ECO:0000256" key="7">
    <source>
        <dbReference type="ARBA" id="ARBA00022692"/>
    </source>
</evidence>
<evidence type="ECO:0000256" key="4">
    <source>
        <dbReference type="ARBA" id="ARBA00022475"/>
    </source>
</evidence>
<evidence type="ECO:0000256" key="10">
    <source>
        <dbReference type="ARBA" id="ARBA00022840"/>
    </source>
</evidence>
<keyword evidence="6" id="KW-0808">Transferase</keyword>
<dbReference type="InterPro" id="IPR050351">
    <property type="entry name" value="BphY/WalK/GraS-like"/>
</dbReference>
<keyword evidence="13 17" id="KW-0472">Membrane</keyword>
<dbReference type="Gene3D" id="3.30.565.10">
    <property type="entry name" value="Histidine kinase-like ATPase, C-terminal domain"/>
    <property type="match status" value="1"/>
</dbReference>
<dbReference type="PROSITE" id="PS50885">
    <property type="entry name" value="HAMP"/>
    <property type="match status" value="1"/>
</dbReference>
<dbReference type="CDD" id="cd06225">
    <property type="entry name" value="HAMP"/>
    <property type="match status" value="1"/>
</dbReference>
<evidence type="ECO:0000256" key="16">
    <source>
        <dbReference type="SAM" id="MobiDB-lite"/>
    </source>
</evidence>
<keyword evidence="10" id="KW-0067">ATP-binding</keyword>
<dbReference type="AlphaFoldDB" id="A0A199NTH4"/>
<dbReference type="PRINTS" id="PR00344">
    <property type="entry name" value="BCTRLSENSOR"/>
</dbReference>
<evidence type="ECO:0000256" key="12">
    <source>
        <dbReference type="ARBA" id="ARBA00023012"/>
    </source>
</evidence>
<dbReference type="Gene3D" id="1.10.287.130">
    <property type="match status" value="1"/>
</dbReference>
<keyword evidence="8" id="KW-0547">Nucleotide-binding</keyword>
<dbReference type="InterPro" id="IPR047669">
    <property type="entry name" value="MtrAB_MtrB"/>
</dbReference>
<dbReference type="SMART" id="SM00304">
    <property type="entry name" value="HAMP"/>
    <property type="match status" value="1"/>
</dbReference>
<dbReference type="GO" id="GO:0005886">
    <property type="term" value="C:plasma membrane"/>
    <property type="evidence" value="ECO:0007669"/>
    <property type="project" value="UniProtKB-SubCell"/>
</dbReference>
<feature type="transmembrane region" description="Helical" evidence="17">
    <location>
        <begin position="210"/>
        <end position="233"/>
    </location>
</feature>
<evidence type="ECO:0000259" key="19">
    <source>
        <dbReference type="PROSITE" id="PS50885"/>
    </source>
</evidence>
<evidence type="ECO:0000313" key="21">
    <source>
        <dbReference type="Proteomes" id="UP000053171"/>
    </source>
</evidence>
<evidence type="ECO:0000313" key="20">
    <source>
        <dbReference type="EMBL" id="OAX52212.1"/>
    </source>
</evidence>
<dbReference type="InterPro" id="IPR036890">
    <property type="entry name" value="HATPase_C_sf"/>
</dbReference>
<dbReference type="GO" id="GO:0005524">
    <property type="term" value="F:ATP binding"/>
    <property type="evidence" value="ECO:0007669"/>
    <property type="project" value="UniProtKB-KW"/>
</dbReference>
<dbReference type="PANTHER" id="PTHR42878:SF7">
    <property type="entry name" value="SENSOR HISTIDINE KINASE GLRK"/>
    <property type="match status" value="1"/>
</dbReference>
<dbReference type="Gene3D" id="6.10.340.10">
    <property type="match status" value="1"/>
</dbReference>
<keyword evidence="7 17" id="KW-0812">Transmembrane</keyword>
<dbReference type="FunFam" id="3.30.565.10:FF:000013">
    <property type="entry name" value="Two-component sensor histidine kinase"/>
    <property type="match status" value="1"/>
</dbReference>
<feature type="region of interest" description="Disordered" evidence="16">
    <location>
        <begin position="521"/>
        <end position="577"/>
    </location>
</feature>
<sequence>MARHLTRPLRRVLGVVPALWRALRQRWRTSLQFSAVVVATSLSLLAFLFAGSFLSTQIASSLFRESQSQALEESSKGFSDVQGILNSSDASSQAEIQKLIQSSLTILETHGADAKRQWILIPVGAGSDQAGVGAQAQNRWMSPSSVPQDLQEEVTGGDGVFWKSASLPVDEHGTPVPVLIVGSTVHLNQGYRYALYLVYDLSSSQQTLDYIQFVITVGFAILLVFVATIVWWVTRSVIRPISQTAAAAERLADGDLDDRVVIRGENEAAVLGASFNEMADSIQHQIEQLETLSKMQQRFVSDVSHELRTPLTTVKMAAELLYDGRERMEPSFQRSTELMYHQVDRFESLLADLLEISRFDAGSATLDVSTVDLADLVEDTIESVRPHLDRAGLTVRLHGEQLRCAVQMDPRRIERVLRNLLVNAIEHSEGRPLDIWLAAGTHDAAVAVRDHGIGMTAEQSQRVFDRFWRADPSRKRTLGGTGLGLSIAAEDVRLHGGRLEAWGEPGQGACFRLTLPLHQGETAGDSPLGLPPDGIPDPAPSATADPADAQADAASGAAHDPSPVDSSPVDPGTEDRA</sequence>
<dbReference type="GO" id="GO:0030295">
    <property type="term" value="F:protein kinase activator activity"/>
    <property type="evidence" value="ECO:0007669"/>
    <property type="project" value="TreeGrafter"/>
</dbReference>
<keyword evidence="4" id="KW-1003">Cell membrane</keyword>
<evidence type="ECO:0000259" key="18">
    <source>
        <dbReference type="PROSITE" id="PS50109"/>
    </source>
</evidence>
<organism evidence="20 21">
    <name type="scientific">Rothia kristinae</name>
    <dbReference type="NCBI Taxonomy" id="37923"/>
    <lineage>
        <taxon>Bacteria</taxon>
        <taxon>Bacillati</taxon>
        <taxon>Actinomycetota</taxon>
        <taxon>Actinomycetes</taxon>
        <taxon>Micrococcales</taxon>
        <taxon>Micrococcaceae</taxon>
        <taxon>Rothia</taxon>
    </lineage>
</organism>
<dbReference type="Pfam" id="PF00512">
    <property type="entry name" value="HisKA"/>
    <property type="match status" value="1"/>
</dbReference>
<dbReference type="Proteomes" id="UP000053171">
    <property type="component" value="Unassembled WGS sequence"/>
</dbReference>
<dbReference type="EC" id="2.7.13.3" evidence="3"/>
<protein>
    <recommendedName>
        <fullName evidence="14">Sensor histidine kinase MtrB</fullName>
        <ecNumber evidence="3">2.7.13.3</ecNumber>
    </recommendedName>
    <alternativeName>
        <fullName evidence="15">Sensor-like histidine kinase SenX3</fullName>
    </alternativeName>
</protein>
<evidence type="ECO:0000256" key="3">
    <source>
        <dbReference type="ARBA" id="ARBA00012438"/>
    </source>
</evidence>
<feature type="domain" description="Histidine kinase" evidence="18">
    <location>
        <begin position="302"/>
        <end position="519"/>
    </location>
</feature>
<evidence type="ECO:0000256" key="2">
    <source>
        <dbReference type="ARBA" id="ARBA00004651"/>
    </source>
</evidence>
<evidence type="ECO:0000256" key="14">
    <source>
        <dbReference type="ARBA" id="ARBA00035305"/>
    </source>
</evidence>
<evidence type="ECO:0000256" key="11">
    <source>
        <dbReference type="ARBA" id="ARBA00022989"/>
    </source>
</evidence>
<evidence type="ECO:0000256" key="9">
    <source>
        <dbReference type="ARBA" id="ARBA00022777"/>
    </source>
</evidence>
<dbReference type="SUPFAM" id="SSF158472">
    <property type="entry name" value="HAMP domain-like"/>
    <property type="match status" value="1"/>
</dbReference>
<dbReference type="InterPro" id="IPR004358">
    <property type="entry name" value="Sig_transdc_His_kin-like_C"/>
</dbReference>
<proteinExistence type="predicted"/>
<dbReference type="CDD" id="cd00075">
    <property type="entry name" value="HATPase"/>
    <property type="match status" value="1"/>
</dbReference>
<dbReference type="GO" id="GO:0007234">
    <property type="term" value="P:osmosensory signaling via phosphorelay pathway"/>
    <property type="evidence" value="ECO:0007669"/>
    <property type="project" value="TreeGrafter"/>
</dbReference>
<feature type="transmembrane region" description="Helical" evidence="17">
    <location>
        <begin position="34"/>
        <end position="54"/>
    </location>
</feature>
<reference evidence="20" key="1">
    <citation type="submission" date="2016-06" db="EMBL/GenBank/DDBJ databases">
        <title>Identification of putative biosynthetic pathways for the production of bioactive secondary metabolites by the marine actinomycete Kocuria kristinae RUTW2-3.</title>
        <authorList>
            <person name="Waterworth S.C."/>
            <person name="Walmsley T.A."/>
            <person name="Matongo T."/>
            <person name="Davies-Coleman M.T."/>
            <person name="Dorrington R.A."/>
        </authorList>
    </citation>
    <scope>NUCLEOTIDE SEQUENCE [LARGE SCALE GENOMIC DNA]</scope>
    <source>
        <strain evidence="20">RUTW2-3</strain>
    </source>
</reference>
<dbReference type="InterPro" id="IPR003594">
    <property type="entry name" value="HATPase_dom"/>
</dbReference>
<dbReference type="GO" id="GO:0000156">
    <property type="term" value="F:phosphorelay response regulator activity"/>
    <property type="evidence" value="ECO:0007669"/>
    <property type="project" value="TreeGrafter"/>
</dbReference>
<dbReference type="CDD" id="cd00082">
    <property type="entry name" value="HisKA"/>
    <property type="match status" value="1"/>
</dbReference>
<keyword evidence="9 20" id="KW-0418">Kinase</keyword>
<dbReference type="PROSITE" id="PS50109">
    <property type="entry name" value="HIS_KIN"/>
    <property type="match status" value="1"/>
</dbReference>
<accession>A0A199NTH4</accession>
<dbReference type="SMART" id="SM00388">
    <property type="entry name" value="HisKA"/>
    <property type="match status" value="1"/>
</dbReference>
<feature type="compositionally biased region" description="Pro residues" evidence="16">
    <location>
        <begin position="529"/>
        <end position="539"/>
    </location>
</feature>
<evidence type="ECO:0000256" key="8">
    <source>
        <dbReference type="ARBA" id="ARBA00022741"/>
    </source>
</evidence>
<evidence type="ECO:0000256" key="5">
    <source>
        <dbReference type="ARBA" id="ARBA00022553"/>
    </source>
</evidence>
<dbReference type="InterPro" id="IPR003661">
    <property type="entry name" value="HisK_dim/P_dom"/>
</dbReference>
<keyword evidence="5" id="KW-0597">Phosphoprotein</keyword>
<dbReference type="InterPro" id="IPR036097">
    <property type="entry name" value="HisK_dim/P_sf"/>
</dbReference>
<evidence type="ECO:0000256" key="1">
    <source>
        <dbReference type="ARBA" id="ARBA00000085"/>
    </source>
</evidence>
<dbReference type="Pfam" id="PF02518">
    <property type="entry name" value="HATPase_c"/>
    <property type="match status" value="1"/>
</dbReference>
<dbReference type="FunFam" id="1.10.287.130:FF:000010">
    <property type="entry name" value="Two-component sensor histidine kinase"/>
    <property type="match status" value="1"/>
</dbReference>
<name>A0A199NTH4_9MICC</name>